<keyword evidence="12" id="KW-0829">Tyrosine-protein kinase</keyword>
<keyword evidence="4" id="KW-0808">Transferase</keyword>
<dbReference type="AlphaFoldDB" id="A2EHM5"/>
<comment type="subcellular location">
    <subcellularLocation>
        <location evidence="1">Cell membrane</location>
        <topology evidence="1">Single-pass type I membrane protein</topology>
    </subcellularLocation>
</comment>
<dbReference type="EMBL" id="DS113391">
    <property type="protein sequence ID" value="EAY07821.1"/>
    <property type="molecule type" value="Genomic_DNA"/>
</dbReference>
<evidence type="ECO:0000256" key="3">
    <source>
        <dbReference type="ARBA" id="ARBA00022475"/>
    </source>
</evidence>
<accession>A2EHM5</accession>
<keyword evidence="14" id="KW-0675">Receptor</keyword>
<evidence type="ECO:0000256" key="8">
    <source>
        <dbReference type="ARBA" id="ARBA00022777"/>
    </source>
</evidence>
<feature type="domain" description="ALK/LTK-like glycine-rich" evidence="16">
    <location>
        <begin position="44"/>
        <end position="294"/>
    </location>
</feature>
<evidence type="ECO:0000256" key="12">
    <source>
        <dbReference type="ARBA" id="ARBA00023137"/>
    </source>
</evidence>
<evidence type="ECO:0000256" key="7">
    <source>
        <dbReference type="ARBA" id="ARBA00022741"/>
    </source>
</evidence>
<evidence type="ECO:0000313" key="18">
    <source>
        <dbReference type="Proteomes" id="UP000001542"/>
    </source>
</evidence>
<evidence type="ECO:0000256" key="13">
    <source>
        <dbReference type="ARBA" id="ARBA00023157"/>
    </source>
</evidence>
<keyword evidence="11" id="KW-0472">Membrane</keyword>
<keyword evidence="9" id="KW-0067">ATP-binding</keyword>
<evidence type="ECO:0000256" key="4">
    <source>
        <dbReference type="ARBA" id="ARBA00022679"/>
    </source>
</evidence>
<protein>
    <recommendedName>
        <fullName evidence="2">receptor protein-tyrosine kinase</fullName>
        <ecNumber evidence="2">2.7.10.1</ecNumber>
    </recommendedName>
</protein>
<evidence type="ECO:0000259" key="16">
    <source>
        <dbReference type="Pfam" id="PF12810"/>
    </source>
</evidence>
<reference evidence="17" key="2">
    <citation type="journal article" date="2007" name="Science">
        <title>Draft genome sequence of the sexually transmitted pathogen Trichomonas vaginalis.</title>
        <authorList>
            <person name="Carlton J.M."/>
            <person name="Hirt R.P."/>
            <person name="Silva J.C."/>
            <person name="Delcher A.L."/>
            <person name="Schatz M."/>
            <person name="Zhao Q."/>
            <person name="Wortman J.R."/>
            <person name="Bidwell S.L."/>
            <person name="Alsmark U.C.M."/>
            <person name="Besteiro S."/>
            <person name="Sicheritz-Ponten T."/>
            <person name="Noel C.J."/>
            <person name="Dacks J.B."/>
            <person name="Foster P.G."/>
            <person name="Simillion C."/>
            <person name="Van de Peer Y."/>
            <person name="Miranda-Saavedra D."/>
            <person name="Barton G.J."/>
            <person name="Westrop G.D."/>
            <person name="Mueller S."/>
            <person name="Dessi D."/>
            <person name="Fiori P.L."/>
            <person name="Ren Q."/>
            <person name="Paulsen I."/>
            <person name="Zhang H."/>
            <person name="Bastida-Corcuera F.D."/>
            <person name="Simoes-Barbosa A."/>
            <person name="Brown M.T."/>
            <person name="Hayes R.D."/>
            <person name="Mukherjee M."/>
            <person name="Okumura C.Y."/>
            <person name="Schneider R."/>
            <person name="Smith A.J."/>
            <person name="Vanacova S."/>
            <person name="Villalvazo M."/>
            <person name="Haas B.J."/>
            <person name="Pertea M."/>
            <person name="Feldblyum T.V."/>
            <person name="Utterback T.R."/>
            <person name="Shu C.L."/>
            <person name="Osoegawa K."/>
            <person name="de Jong P.J."/>
            <person name="Hrdy I."/>
            <person name="Horvathova L."/>
            <person name="Zubacova Z."/>
            <person name="Dolezal P."/>
            <person name="Malik S.B."/>
            <person name="Logsdon J.M. Jr."/>
            <person name="Henze K."/>
            <person name="Gupta A."/>
            <person name="Wang C.C."/>
            <person name="Dunne R.L."/>
            <person name="Upcroft J.A."/>
            <person name="Upcroft P."/>
            <person name="White O."/>
            <person name="Salzberg S.L."/>
            <person name="Tang P."/>
            <person name="Chiu C.-H."/>
            <person name="Lee Y.-S."/>
            <person name="Embley T.M."/>
            <person name="Coombs G.H."/>
            <person name="Mottram J.C."/>
            <person name="Tachezy J."/>
            <person name="Fraser-Liggett C.M."/>
            <person name="Johnson P.J."/>
        </authorList>
    </citation>
    <scope>NUCLEOTIDE SEQUENCE [LARGE SCALE GENOMIC DNA]</scope>
    <source>
        <strain evidence="17">G3</strain>
    </source>
</reference>
<evidence type="ECO:0000256" key="6">
    <source>
        <dbReference type="ARBA" id="ARBA00022729"/>
    </source>
</evidence>
<evidence type="ECO:0000256" key="1">
    <source>
        <dbReference type="ARBA" id="ARBA00004251"/>
    </source>
</evidence>
<proteinExistence type="predicted"/>
<gene>
    <name evidence="17" type="ORF">TVAG_312200</name>
</gene>
<dbReference type="Proteomes" id="UP000001542">
    <property type="component" value="Unassembled WGS sequence"/>
</dbReference>
<sequence length="309" mass="32628">MIKYALFEPGKQGIKINESQTVTKVGNSYIFDYPCEDSSNCTDYAIDLHPGAYIFELYGASGGSTPGYVSTYHFQNNSCLSDTIVQFYKGNTKCLSNYNFGGAGGYVQGTIFLKRHTKIYATIAGSGKYEIRSNCAGSIDCFQPENMVRGGYGGGRSSSGFKDGSASGGGATSVKFLENTLYHRVIVSGGGGGSDDSHYGIGDGRGGSGGGLIAQGWWEDQIYKDSLVANSTFGFTFGSGEAAHFGDSLNQNSIKRNRNLHDLSGGGGGWFGGFSSNYQNAGSGGGRSWALTSDAIILPGNIASHDEFY</sequence>
<dbReference type="VEuPathDB" id="TrichDB:TVAGG3_0242400"/>
<dbReference type="KEGG" id="tva:4765716"/>
<dbReference type="Pfam" id="PF12810">
    <property type="entry name" value="ALK_LTK_GRD"/>
    <property type="match status" value="1"/>
</dbReference>
<evidence type="ECO:0000256" key="15">
    <source>
        <dbReference type="ARBA" id="ARBA00023180"/>
    </source>
</evidence>
<evidence type="ECO:0000256" key="14">
    <source>
        <dbReference type="ARBA" id="ARBA00023170"/>
    </source>
</evidence>
<dbReference type="VEuPathDB" id="TrichDB:TVAG_312200"/>
<name>A2EHM5_TRIV3</name>
<evidence type="ECO:0000256" key="2">
    <source>
        <dbReference type="ARBA" id="ARBA00011902"/>
    </source>
</evidence>
<evidence type="ECO:0000256" key="5">
    <source>
        <dbReference type="ARBA" id="ARBA00022692"/>
    </source>
</evidence>
<dbReference type="EC" id="2.7.10.1" evidence="2"/>
<keyword evidence="13" id="KW-1015">Disulfide bond</keyword>
<keyword evidence="10" id="KW-1133">Transmembrane helix</keyword>
<keyword evidence="8" id="KW-0418">Kinase</keyword>
<organism evidence="17 18">
    <name type="scientific">Trichomonas vaginalis (strain ATCC PRA-98 / G3)</name>
    <dbReference type="NCBI Taxonomy" id="412133"/>
    <lineage>
        <taxon>Eukaryota</taxon>
        <taxon>Metamonada</taxon>
        <taxon>Parabasalia</taxon>
        <taxon>Trichomonadida</taxon>
        <taxon>Trichomonadidae</taxon>
        <taxon>Trichomonas</taxon>
    </lineage>
</organism>
<evidence type="ECO:0000256" key="11">
    <source>
        <dbReference type="ARBA" id="ARBA00023136"/>
    </source>
</evidence>
<keyword evidence="6" id="KW-0732">Signal</keyword>
<evidence type="ECO:0000313" key="17">
    <source>
        <dbReference type="EMBL" id="EAY07821.1"/>
    </source>
</evidence>
<keyword evidence="15" id="KW-0325">Glycoprotein</keyword>
<evidence type="ECO:0000256" key="10">
    <source>
        <dbReference type="ARBA" id="ARBA00022989"/>
    </source>
</evidence>
<keyword evidence="18" id="KW-1185">Reference proteome</keyword>
<evidence type="ECO:0000256" key="9">
    <source>
        <dbReference type="ARBA" id="ARBA00022840"/>
    </source>
</evidence>
<keyword evidence="3" id="KW-1003">Cell membrane</keyword>
<dbReference type="InParanoid" id="A2EHM5"/>
<dbReference type="GO" id="GO:0004714">
    <property type="term" value="F:transmembrane receptor protein tyrosine kinase activity"/>
    <property type="evidence" value="ECO:0007669"/>
    <property type="project" value="UniProtKB-EC"/>
</dbReference>
<keyword evidence="5" id="KW-0812">Transmembrane</keyword>
<dbReference type="GO" id="GO:0005886">
    <property type="term" value="C:plasma membrane"/>
    <property type="evidence" value="ECO:0007669"/>
    <property type="project" value="UniProtKB-SubCell"/>
</dbReference>
<dbReference type="InterPro" id="IPR055163">
    <property type="entry name" value="ALK/LTK-like_GRD"/>
</dbReference>
<keyword evidence="7" id="KW-0547">Nucleotide-binding</keyword>
<reference evidence="17" key="1">
    <citation type="submission" date="2006-10" db="EMBL/GenBank/DDBJ databases">
        <authorList>
            <person name="Amadeo P."/>
            <person name="Zhao Q."/>
            <person name="Wortman J."/>
            <person name="Fraser-Liggett C."/>
            <person name="Carlton J."/>
        </authorList>
    </citation>
    <scope>NUCLEOTIDE SEQUENCE</scope>
    <source>
        <strain evidence="17">G3</strain>
    </source>
</reference>
<dbReference type="GO" id="GO:0005524">
    <property type="term" value="F:ATP binding"/>
    <property type="evidence" value="ECO:0007669"/>
    <property type="project" value="UniProtKB-KW"/>
</dbReference>
<dbReference type="RefSeq" id="XP_001320044.1">
    <property type="nucleotide sequence ID" value="XM_001320009.1"/>
</dbReference>